<keyword evidence="4" id="KW-1185">Reference proteome</keyword>
<feature type="compositionally biased region" description="Basic residues" evidence="1">
    <location>
        <begin position="253"/>
        <end position="264"/>
    </location>
</feature>
<dbReference type="InterPro" id="IPR052579">
    <property type="entry name" value="Zinc_finger_SWIM"/>
</dbReference>
<dbReference type="InterPro" id="IPR003323">
    <property type="entry name" value="OTU_dom"/>
</dbReference>
<comment type="caution">
    <text evidence="3">The sequence shown here is derived from an EMBL/GenBank/DDBJ whole genome shotgun (WGS) entry which is preliminary data.</text>
</comment>
<feature type="region of interest" description="Disordered" evidence="1">
    <location>
        <begin position="246"/>
        <end position="352"/>
    </location>
</feature>
<organism evidence="3 4">
    <name type="scientific">Puccinia graminis f. sp. tritici</name>
    <dbReference type="NCBI Taxonomy" id="56615"/>
    <lineage>
        <taxon>Eukaryota</taxon>
        <taxon>Fungi</taxon>
        <taxon>Dikarya</taxon>
        <taxon>Basidiomycota</taxon>
        <taxon>Pucciniomycotina</taxon>
        <taxon>Pucciniomycetes</taxon>
        <taxon>Pucciniales</taxon>
        <taxon>Pucciniaceae</taxon>
        <taxon>Puccinia</taxon>
    </lineage>
</organism>
<gene>
    <name evidence="3" type="ORF">PGT21_050303</name>
</gene>
<accession>A0A5B0MG79</accession>
<protein>
    <recommendedName>
        <fullName evidence="2">OTU domain-containing protein</fullName>
    </recommendedName>
</protein>
<evidence type="ECO:0000259" key="2">
    <source>
        <dbReference type="PROSITE" id="PS50802"/>
    </source>
</evidence>
<dbReference type="PROSITE" id="PS50802">
    <property type="entry name" value="OTU"/>
    <property type="match status" value="1"/>
</dbReference>
<evidence type="ECO:0000313" key="3">
    <source>
        <dbReference type="EMBL" id="KAA1074840.1"/>
    </source>
</evidence>
<feature type="domain" description="OTU" evidence="2">
    <location>
        <begin position="389"/>
        <end position="526"/>
    </location>
</feature>
<sequence length="573" mass="64758">MSSWANVTSSKSPEIYVERYNQLKLSLATCPAVLEYLEKWIIPVKELFVVAWACQYPHLRNLNTSRVESGHAYLKKFIKDSTGDLLSVFGLLSVAVDNQLNSVHESIGKDTTKVLVDIPNVFIPLIGKISTFAILECQGQFRRLKNLDPTEPCSQTLTKGLGIPCAHKIAEILEEGNGLSPADFHLQWHLQYNPESLEPVESDFDFNEEINKLKMALSQQHPSELERIFTQFKQIAAGTHVAVRIQAPEVKKNPKGRPSLKKKNSTSTKRDPSGFEIVESEIKTQQRNKKRTTKPTGNPARQLKRLRKSNSPDHEDNNDTEPTAELSKQPEETQFEPLKGEQKIENQDSDAERSLDEIDNNALLALLDEKLASHKYKSQVPKHLQHLVKDQFDPEGDGNCGFRCVARALGYDDNGFMRVRQEMITDLTDNQASYVKLQGSKQEVVNILNGLTVDDTQSSVPPGKWLSKLSHGQILANTYTRPIVFLSFDSCNTYLPLRLGPEDSKSNEPIYLLHVNRNHWVLTYMEEVDGVKPLPPPMLATKCTSETAKGWWSYIQQGLAFYHRLLVDSKKVI</sequence>
<feature type="compositionally biased region" description="Basic and acidic residues" evidence="1">
    <location>
        <begin position="338"/>
        <end position="352"/>
    </location>
</feature>
<reference evidence="3 4" key="1">
    <citation type="submission" date="2019-05" db="EMBL/GenBank/DDBJ databases">
        <title>Emergence of the Ug99 lineage of the wheat stem rust pathogen through somatic hybridization.</title>
        <authorList>
            <person name="Li F."/>
            <person name="Upadhyaya N.M."/>
            <person name="Sperschneider J."/>
            <person name="Matny O."/>
            <person name="Nguyen-Phuc H."/>
            <person name="Mago R."/>
            <person name="Raley C."/>
            <person name="Miller M.E."/>
            <person name="Silverstein K.A.T."/>
            <person name="Henningsen E."/>
            <person name="Hirsch C.D."/>
            <person name="Visser B."/>
            <person name="Pretorius Z.A."/>
            <person name="Steffenson B.J."/>
            <person name="Schwessinger B."/>
            <person name="Dodds P.N."/>
            <person name="Figueroa M."/>
        </authorList>
    </citation>
    <scope>NUCLEOTIDE SEQUENCE [LARGE SCALE GENOMIC DNA]</scope>
    <source>
        <strain evidence="3">21-0</strain>
    </source>
</reference>
<name>A0A5B0MG79_PUCGR</name>
<dbReference type="Gene3D" id="3.90.70.80">
    <property type="match status" value="1"/>
</dbReference>
<dbReference type="Proteomes" id="UP000324748">
    <property type="component" value="Unassembled WGS sequence"/>
</dbReference>
<evidence type="ECO:0000313" key="4">
    <source>
        <dbReference type="Proteomes" id="UP000324748"/>
    </source>
</evidence>
<dbReference type="CDD" id="cd22744">
    <property type="entry name" value="OTU"/>
    <property type="match status" value="1"/>
</dbReference>
<proteinExistence type="predicted"/>
<dbReference type="PANTHER" id="PTHR31569">
    <property type="entry name" value="SWIM-TYPE DOMAIN-CONTAINING PROTEIN"/>
    <property type="match status" value="1"/>
</dbReference>
<dbReference type="AlphaFoldDB" id="A0A5B0MG79"/>
<dbReference type="OrthoDB" id="2503766at2759"/>
<dbReference type="EMBL" id="VSWC01000157">
    <property type="protein sequence ID" value="KAA1074840.1"/>
    <property type="molecule type" value="Genomic_DNA"/>
</dbReference>
<evidence type="ECO:0000256" key="1">
    <source>
        <dbReference type="SAM" id="MobiDB-lite"/>
    </source>
</evidence>
<dbReference type="PANTHER" id="PTHR31569:SF4">
    <property type="entry name" value="SWIM-TYPE DOMAIN-CONTAINING PROTEIN"/>
    <property type="match status" value="1"/>
</dbReference>